<gene>
    <name evidence="14" type="primary">ftsX</name>
    <name evidence="14" type="ORF">GCM10010885_13810</name>
</gene>
<dbReference type="PANTHER" id="PTHR47755">
    <property type="entry name" value="CELL DIVISION PROTEIN FTSX"/>
    <property type="match status" value="1"/>
</dbReference>
<keyword evidence="7 11" id="KW-1133">Transmembrane helix</keyword>
<comment type="function">
    <text evidence="10">Part of the ABC transporter FtsEX involved in asymmetric cellular division facilitating the initiation of sporulation.</text>
</comment>
<evidence type="ECO:0000256" key="3">
    <source>
        <dbReference type="ARBA" id="ARBA00021907"/>
    </source>
</evidence>
<dbReference type="NCBIfam" id="NF038347">
    <property type="entry name" value="FtsX_Gpos"/>
    <property type="match status" value="1"/>
</dbReference>
<feature type="transmembrane region" description="Helical" evidence="11">
    <location>
        <begin position="168"/>
        <end position="188"/>
    </location>
</feature>
<reference evidence="14" key="2">
    <citation type="submission" date="2020-09" db="EMBL/GenBank/DDBJ databases">
        <authorList>
            <person name="Sun Q."/>
            <person name="Ohkuma M."/>
        </authorList>
    </citation>
    <scope>NUCLEOTIDE SEQUENCE</scope>
    <source>
        <strain evidence="14">JCM 18487</strain>
    </source>
</reference>
<evidence type="ECO:0000256" key="5">
    <source>
        <dbReference type="ARBA" id="ARBA00022618"/>
    </source>
</evidence>
<keyword evidence="6 11" id="KW-0812">Transmembrane</keyword>
<dbReference type="InterPro" id="IPR040690">
    <property type="entry name" value="FtsX_ECD"/>
</dbReference>
<feature type="transmembrane region" description="Helical" evidence="11">
    <location>
        <begin position="221"/>
        <end position="243"/>
    </location>
</feature>
<evidence type="ECO:0000313" key="14">
    <source>
        <dbReference type="EMBL" id="GGJ05875.1"/>
    </source>
</evidence>
<organism evidence="14 15">
    <name type="scientific">Alicyclobacillus cellulosilyticus</name>
    <dbReference type="NCBI Taxonomy" id="1003997"/>
    <lineage>
        <taxon>Bacteria</taxon>
        <taxon>Bacillati</taxon>
        <taxon>Bacillota</taxon>
        <taxon>Bacilli</taxon>
        <taxon>Bacillales</taxon>
        <taxon>Alicyclobacillaceae</taxon>
        <taxon>Alicyclobacillus</taxon>
    </lineage>
</organism>
<evidence type="ECO:0000313" key="15">
    <source>
        <dbReference type="Proteomes" id="UP000637695"/>
    </source>
</evidence>
<comment type="similarity">
    <text evidence="2 10">Belongs to the ABC-4 integral membrane protein family. FtsX subfamily.</text>
</comment>
<dbReference type="Gene3D" id="3.30.70.3040">
    <property type="match status" value="1"/>
</dbReference>
<dbReference type="InterPro" id="IPR004513">
    <property type="entry name" value="FtsX"/>
</dbReference>
<dbReference type="PIRSF" id="PIRSF003097">
    <property type="entry name" value="FtsX"/>
    <property type="match status" value="1"/>
</dbReference>
<evidence type="ECO:0000256" key="4">
    <source>
        <dbReference type="ARBA" id="ARBA00022475"/>
    </source>
</evidence>
<keyword evidence="4 10" id="KW-1003">Cell membrane</keyword>
<reference evidence="14" key="1">
    <citation type="journal article" date="2014" name="Int. J. Syst. Evol. Microbiol.">
        <title>Complete genome sequence of Corynebacterium casei LMG S-19264T (=DSM 44701T), isolated from a smear-ripened cheese.</title>
        <authorList>
            <consortium name="US DOE Joint Genome Institute (JGI-PGF)"/>
            <person name="Walter F."/>
            <person name="Albersmeier A."/>
            <person name="Kalinowski J."/>
            <person name="Ruckert C."/>
        </authorList>
    </citation>
    <scope>NUCLEOTIDE SEQUENCE</scope>
    <source>
        <strain evidence="14">JCM 18487</strain>
    </source>
</reference>
<feature type="domain" description="FtsX extracellular" evidence="13">
    <location>
        <begin position="54"/>
        <end position="148"/>
    </location>
</feature>
<evidence type="ECO:0000259" key="12">
    <source>
        <dbReference type="Pfam" id="PF02687"/>
    </source>
</evidence>
<protein>
    <recommendedName>
        <fullName evidence="3 10">Cell division protein FtsX</fullName>
    </recommendedName>
</protein>
<dbReference type="EMBL" id="BMOY01000018">
    <property type="protein sequence ID" value="GGJ05875.1"/>
    <property type="molecule type" value="Genomic_DNA"/>
</dbReference>
<evidence type="ECO:0000256" key="8">
    <source>
        <dbReference type="ARBA" id="ARBA00023136"/>
    </source>
</evidence>
<keyword evidence="8 10" id="KW-0472">Membrane</keyword>
<dbReference type="Pfam" id="PF02687">
    <property type="entry name" value="FtsX"/>
    <property type="match status" value="1"/>
</dbReference>
<feature type="transmembrane region" description="Helical" evidence="11">
    <location>
        <begin position="20"/>
        <end position="41"/>
    </location>
</feature>
<sequence>MARHVREGFKNLWRNGWMTFASVSAVAITLLILGVFLTVALNAQQMANYVTRQLEIEVFLKPSISDAQGEQVAQAVRQLPGVASVQYFSKEDGFAQLRRDISPQYRALMDGLSAKNTLPVKLVVKATSPDELLPLGQELRRLPSVYQVNDGRSVVDKLLHLFNVLRNLGLVFVVGLTVTAMFLIANTIKITIFSRRREIEIMKLVGATNWFIRWPFLMEGMMIGVLGAALPYALLVWGYASIYQRMSGTFFILPFPLVPASDLAIRLAEVMFGLGIAIGVWGGAMSIRRFLRV</sequence>
<proteinExistence type="inferred from homology"/>
<dbReference type="AlphaFoldDB" id="A0A917NJU6"/>
<feature type="transmembrane region" description="Helical" evidence="11">
    <location>
        <begin position="263"/>
        <end position="284"/>
    </location>
</feature>
<evidence type="ECO:0000256" key="11">
    <source>
        <dbReference type="SAM" id="Phobius"/>
    </source>
</evidence>
<dbReference type="InterPro" id="IPR003838">
    <property type="entry name" value="ABC3_permease_C"/>
</dbReference>
<dbReference type="GO" id="GO:0051301">
    <property type="term" value="P:cell division"/>
    <property type="evidence" value="ECO:0007669"/>
    <property type="project" value="UniProtKB-KW"/>
</dbReference>
<keyword evidence="15" id="KW-1185">Reference proteome</keyword>
<accession>A0A917NJU6</accession>
<dbReference type="Pfam" id="PF18075">
    <property type="entry name" value="FtsX_ECD"/>
    <property type="match status" value="1"/>
</dbReference>
<dbReference type="GO" id="GO:0005886">
    <property type="term" value="C:plasma membrane"/>
    <property type="evidence" value="ECO:0007669"/>
    <property type="project" value="UniProtKB-SubCell"/>
</dbReference>
<dbReference type="Proteomes" id="UP000637695">
    <property type="component" value="Unassembled WGS sequence"/>
</dbReference>
<dbReference type="PANTHER" id="PTHR47755:SF1">
    <property type="entry name" value="CELL DIVISION PROTEIN FTSX"/>
    <property type="match status" value="1"/>
</dbReference>
<evidence type="ECO:0000256" key="10">
    <source>
        <dbReference type="PIRNR" id="PIRNR003097"/>
    </source>
</evidence>
<evidence type="ECO:0000256" key="6">
    <source>
        <dbReference type="ARBA" id="ARBA00022692"/>
    </source>
</evidence>
<comment type="caution">
    <text evidence="14">The sequence shown here is derived from an EMBL/GenBank/DDBJ whole genome shotgun (WGS) entry which is preliminary data.</text>
</comment>
<keyword evidence="9 10" id="KW-0131">Cell cycle</keyword>
<dbReference type="InterPro" id="IPR058204">
    <property type="entry name" value="FtsX_firmicutes-type"/>
</dbReference>
<evidence type="ECO:0000256" key="1">
    <source>
        <dbReference type="ARBA" id="ARBA00004651"/>
    </source>
</evidence>
<feature type="domain" description="ABC3 transporter permease C-terminal" evidence="12">
    <location>
        <begin position="171"/>
        <end position="292"/>
    </location>
</feature>
<evidence type="ECO:0000256" key="7">
    <source>
        <dbReference type="ARBA" id="ARBA00022989"/>
    </source>
</evidence>
<evidence type="ECO:0000256" key="2">
    <source>
        <dbReference type="ARBA" id="ARBA00007379"/>
    </source>
</evidence>
<keyword evidence="5 10" id="KW-0132">Cell division</keyword>
<evidence type="ECO:0000259" key="13">
    <source>
        <dbReference type="Pfam" id="PF18075"/>
    </source>
</evidence>
<name>A0A917NJU6_9BACL</name>
<dbReference type="RefSeq" id="WP_229776577.1">
    <property type="nucleotide sequence ID" value="NZ_BMOY01000018.1"/>
</dbReference>
<comment type="subcellular location">
    <subcellularLocation>
        <location evidence="1">Cell membrane</location>
        <topology evidence="1">Multi-pass membrane protein</topology>
    </subcellularLocation>
</comment>
<evidence type="ECO:0000256" key="9">
    <source>
        <dbReference type="ARBA" id="ARBA00023306"/>
    </source>
</evidence>